<accession>A0A9D3AYS4</accession>
<proteinExistence type="predicted"/>
<evidence type="ECO:0000313" key="2">
    <source>
        <dbReference type="Proteomes" id="UP000798488"/>
    </source>
</evidence>
<dbReference type="Pfam" id="PF11369">
    <property type="entry name" value="DUF3160"/>
    <property type="match status" value="1"/>
</dbReference>
<dbReference type="Proteomes" id="UP000798488">
    <property type="component" value="Unassembled WGS sequence"/>
</dbReference>
<dbReference type="RefSeq" id="WP_161821622.1">
    <property type="nucleotide sequence ID" value="NZ_LSRS01000003.1"/>
</dbReference>
<reference evidence="1" key="1">
    <citation type="submission" date="2016-02" db="EMBL/GenBank/DDBJ databases">
        <title>Draft Genome Sequence of Sporotomaculum syntrophicum Strain FB, a Syntrophic Benzoate Degrader.</title>
        <authorList>
            <person name="Nobu M.K."/>
            <person name="Narihiro T."/>
            <person name="Qiu Y.-L."/>
            <person name="Ohashi A."/>
            <person name="Liu W.-T."/>
            <person name="Yuji S."/>
        </authorList>
    </citation>
    <scope>NUCLEOTIDE SEQUENCE</scope>
    <source>
        <strain evidence="1">FB</strain>
    </source>
</reference>
<organism evidence="1 2">
    <name type="scientific">Sporotomaculum syntrophicum</name>
    <dbReference type="NCBI Taxonomy" id="182264"/>
    <lineage>
        <taxon>Bacteria</taxon>
        <taxon>Bacillati</taxon>
        <taxon>Bacillota</taxon>
        <taxon>Clostridia</taxon>
        <taxon>Eubacteriales</taxon>
        <taxon>Desulfallaceae</taxon>
        <taxon>Sporotomaculum</taxon>
    </lineage>
</organism>
<name>A0A9D3AYS4_9FIRM</name>
<dbReference type="PROSITE" id="PS51257">
    <property type="entry name" value="PROKAR_LIPOPROTEIN"/>
    <property type="match status" value="1"/>
</dbReference>
<evidence type="ECO:0008006" key="3">
    <source>
        <dbReference type="Google" id="ProtNLM"/>
    </source>
</evidence>
<protein>
    <recommendedName>
        <fullName evidence="3">DUF3160 domain-containing protein</fullName>
    </recommendedName>
</protein>
<sequence>MQRKGIVCAWLINILLLIAVISGCSGNTGQAGQDHIKGEVALASDFATYKDVPVNFSTAALDPYEVDPELANVTNKEMFQLSPEAKRLLVENGFVVVPNQHHREFFMLYEINLYDPVPSFITTDSMLHNYHLFFSHLLRVIEKEKLAPELKELTAAMLNISQKQYAALKGSDWENAARRNVGFFAVAEKLLDPQKTVPYQVEQVVEEELRLIENSAGICNSPLMNMGQDLKSPDTLQEDYSQYIPRGHYTTDELLQSYFKAMMWYGRMTFRLNSEDETKSAVLITSALGQSDLKQKWDKIYQPTSFFVGKADDLSYPQYRELLDKTFGTGAGLKDLSSDDKKWAAFMEAAAELEPPVINSIPIFEEDIQPDREGAIKGFRFMGQRFTLDAAVFQRLVYRDVKENSQGERRMLPRGLDIPAAMGSEEAYTILKNEGATQYEGYPDNMNKLRQYIAGLDKGIWTQNLYWGWLYTLEPLLQEKGKSYPSFMQSQAWNRKDLNCFLASWTELKHDTILYAKQIYAEMGGGMAGVDDRGYVEPNPHLYARLAALVDMTRDGLEARNLLAQKDRDSLDRLEQLALTLKTISEKELSNIPLTDEEYELIRSYGGQLEHFWLEALSDIGVDHRSAIDENPAALVTDVATDPGGRVLQEATGNIFEVYAVVPVDGSLRIARGGVYSHYEFSWPLSDRLTDKKWHELLNSGQTPPLAGWTKTFIAQ</sequence>
<comment type="caution">
    <text evidence="1">The sequence shown here is derived from an EMBL/GenBank/DDBJ whole genome shotgun (WGS) entry which is preliminary data.</text>
</comment>
<gene>
    <name evidence="1" type="ORF">SPSYN_01245</name>
</gene>
<evidence type="ECO:0000313" key="1">
    <source>
        <dbReference type="EMBL" id="KAF1085109.1"/>
    </source>
</evidence>
<dbReference type="InterPro" id="IPR022601">
    <property type="entry name" value="DUF3160"/>
</dbReference>
<keyword evidence="2" id="KW-1185">Reference proteome</keyword>
<dbReference type="OrthoDB" id="353549at2"/>
<dbReference type="SMART" id="SM01325">
    <property type="entry name" value="DUF3160"/>
    <property type="match status" value="1"/>
</dbReference>
<dbReference type="EMBL" id="LSRS01000003">
    <property type="protein sequence ID" value="KAF1085109.1"/>
    <property type="molecule type" value="Genomic_DNA"/>
</dbReference>
<dbReference type="AlphaFoldDB" id="A0A9D3AYS4"/>